<feature type="compositionally biased region" description="Polar residues" evidence="4">
    <location>
        <begin position="1172"/>
        <end position="1184"/>
    </location>
</feature>
<proteinExistence type="inferred from homology"/>
<comment type="caution">
    <text evidence="6">The sequence shown here is derived from an EMBL/GenBank/DDBJ whole genome shotgun (WGS) entry which is preliminary data.</text>
</comment>
<feature type="compositionally biased region" description="Polar residues" evidence="4">
    <location>
        <begin position="880"/>
        <end position="894"/>
    </location>
</feature>
<dbReference type="InterPro" id="IPR038765">
    <property type="entry name" value="Papain-like_cys_pep_sf"/>
</dbReference>
<feature type="region of interest" description="Disordered" evidence="4">
    <location>
        <begin position="863"/>
        <end position="930"/>
    </location>
</feature>
<name>A0A8X6WZ14_9ARAC</name>
<feature type="compositionally biased region" description="Pro residues" evidence="4">
    <location>
        <begin position="1159"/>
        <end position="1168"/>
    </location>
</feature>
<evidence type="ECO:0000313" key="6">
    <source>
        <dbReference type="EMBL" id="GFY42461.1"/>
    </source>
</evidence>
<dbReference type="GO" id="GO:0016579">
    <property type="term" value="P:protein deubiquitination"/>
    <property type="evidence" value="ECO:0007669"/>
    <property type="project" value="InterPro"/>
</dbReference>
<dbReference type="Pfam" id="PF00443">
    <property type="entry name" value="UCH"/>
    <property type="match status" value="1"/>
</dbReference>
<dbReference type="GO" id="GO:0004843">
    <property type="term" value="F:cysteine-type deubiquitinase activity"/>
    <property type="evidence" value="ECO:0007669"/>
    <property type="project" value="InterPro"/>
</dbReference>
<evidence type="ECO:0000256" key="1">
    <source>
        <dbReference type="ARBA" id="ARBA00009085"/>
    </source>
</evidence>
<comment type="similarity">
    <text evidence="1">Belongs to the peptidase C19 family.</text>
</comment>
<dbReference type="SUPFAM" id="SSF54001">
    <property type="entry name" value="Cysteine proteinases"/>
    <property type="match status" value="1"/>
</dbReference>
<dbReference type="PROSITE" id="PS50235">
    <property type="entry name" value="USP_3"/>
    <property type="match status" value="1"/>
</dbReference>
<feature type="region of interest" description="Disordered" evidence="4">
    <location>
        <begin position="563"/>
        <end position="587"/>
    </location>
</feature>
<feature type="compositionally biased region" description="Basic and acidic residues" evidence="4">
    <location>
        <begin position="953"/>
        <end position="983"/>
    </location>
</feature>
<feature type="region of interest" description="Disordered" evidence="4">
    <location>
        <begin position="1221"/>
        <end position="1244"/>
    </location>
</feature>
<keyword evidence="3 6" id="KW-0378">Hydrolase</keyword>
<dbReference type="InterPro" id="IPR052398">
    <property type="entry name" value="Ubiquitin_hydrolase_53/54"/>
</dbReference>
<feature type="compositionally biased region" description="Polar residues" evidence="4">
    <location>
        <begin position="1313"/>
        <end position="1334"/>
    </location>
</feature>
<evidence type="ECO:0000256" key="3">
    <source>
        <dbReference type="ARBA" id="ARBA00022801"/>
    </source>
</evidence>
<feature type="region of interest" description="Disordered" evidence="4">
    <location>
        <begin position="1308"/>
        <end position="1374"/>
    </location>
</feature>
<dbReference type="Gene3D" id="3.90.70.10">
    <property type="entry name" value="Cysteine proteinases"/>
    <property type="match status" value="1"/>
</dbReference>
<gene>
    <name evidence="6" type="primary">Usp54</name>
    <name evidence="6" type="ORF">TNIN_102521</name>
</gene>
<feature type="region of interest" description="Disordered" evidence="4">
    <location>
        <begin position="942"/>
        <end position="1102"/>
    </location>
</feature>
<evidence type="ECO:0000256" key="4">
    <source>
        <dbReference type="SAM" id="MobiDB-lite"/>
    </source>
</evidence>
<feature type="compositionally biased region" description="Polar residues" evidence="4">
    <location>
        <begin position="1399"/>
        <end position="1414"/>
    </location>
</feature>
<feature type="region of interest" description="Disordered" evidence="4">
    <location>
        <begin position="1606"/>
        <end position="1634"/>
    </location>
</feature>
<dbReference type="OrthoDB" id="6417055at2759"/>
<feature type="region of interest" description="Disordered" evidence="4">
    <location>
        <begin position="1396"/>
        <end position="1416"/>
    </location>
</feature>
<keyword evidence="2" id="KW-0833">Ubl conjugation pathway</keyword>
<feature type="region of interest" description="Disordered" evidence="4">
    <location>
        <begin position="663"/>
        <end position="682"/>
    </location>
</feature>
<feature type="region of interest" description="Disordered" evidence="4">
    <location>
        <begin position="409"/>
        <end position="451"/>
    </location>
</feature>
<dbReference type="EMBL" id="BMAV01003087">
    <property type="protein sequence ID" value="GFY42461.1"/>
    <property type="molecule type" value="Genomic_DNA"/>
</dbReference>
<evidence type="ECO:0000256" key="2">
    <source>
        <dbReference type="ARBA" id="ARBA00022786"/>
    </source>
</evidence>
<reference evidence="6" key="1">
    <citation type="submission" date="2020-08" db="EMBL/GenBank/DDBJ databases">
        <title>Multicomponent nature underlies the extraordinary mechanical properties of spider dragline silk.</title>
        <authorList>
            <person name="Kono N."/>
            <person name="Nakamura H."/>
            <person name="Mori M."/>
            <person name="Yoshida Y."/>
            <person name="Ohtoshi R."/>
            <person name="Malay A.D."/>
            <person name="Moran D.A.P."/>
            <person name="Tomita M."/>
            <person name="Numata K."/>
            <person name="Arakawa K."/>
        </authorList>
    </citation>
    <scope>NUCLEOTIDE SEQUENCE</scope>
</reference>
<feature type="region of interest" description="Disordered" evidence="4">
    <location>
        <begin position="1125"/>
        <end position="1184"/>
    </location>
</feature>
<organism evidence="6 7">
    <name type="scientific">Trichonephila inaurata madagascariensis</name>
    <dbReference type="NCBI Taxonomy" id="2747483"/>
    <lineage>
        <taxon>Eukaryota</taxon>
        <taxon>Metazoa</taxon>
        <taxon>Ecdysozoa</taxon>
        <taxon>Arthropoda</taxon>
        <taxon>Chelicerata</taxon>
        <taxon>Arachnida</taxon>
        <taxon>Araneae</taxon>
        <taxon>Araneomorphae</taxon>
        <taxon>Entelegynae</taxon>
        <taxon>Araneoidea</taxon>
        <taxon>Nephilidae</taxon>
        <taxon>Trichonephila</taxon>
        <taxon>Trichonephila inaurata</taxon>
    </lineage>
</organism>
<dbReference type="FunFam" id="3.90.70.10:FF:000041">
    <property type="entry name" value="Inactive ubiquitin carboxyl-terminal hydrolase 53"/>
    <property type="match status" value="1"/>
</dbReference>
<feature type="compositionally biased region" description="Polar residues" evidence="4">
    <location>
        <begin position="1018"/>
        <end position="1044"/>
    </location>
</feature>
<dbReference type="Proteomes" id="UP000886998">
    <property type="component" value="Unassembled WGS sequence"/>
</dbReference>
<feature type="domain" description="USP" evidence="5">
    <location>
        <begin position="49"/>
        <end position="371"/>
    </location>
</feature>
<feature type="compositionally biased region" description="Basic and acidic residues" evidence="4">
    <location>
        <begin position="1126"/>
        <end position="1136"/>
    </location>
</feature>
<dbReference type="PANTHER" id="PTHR22975">
    <property type="entry name" value="UBIQUITIN SPECIFIC PROTEINASE"/>
    <property type="match status" value="1"/>
</dbReference>
<feature type="compositionally biased region" description="Polar residues" evidence="4">
    <location>
        <begin position="1231"/>
        <end position="1244"/>
    </location>
</feature>
<feature type="compositionally biased region" description="Basic and acidic residues" evidence="4">
    <location>
        <begin position="863"/>
        <end position="879"/>
    </location>
</feature>
<feature type="compositionally biased region" description="Basic residues" evidence="4">
    <location>
        <begin position="1064"/>
        <end position="1083"/>
    </location>
</feature>
<keyword evidence="7" id="KW-1185">Reference proteome</keyword>
<sequence>MSPGPTPALSALRTPQAKCLTVGGRADGGFLQYVQLLNPRNSMSITNTKGLLNMPGQNNCFLNSAVQVLWHLDIFRRSFRELCGHACMEDSCIFCALKELFAQFQYSQESALPPDALRRALAETFCDQRRFQLGFMDDAAECFENILMRIHFHIANNESEDMCSAAHCIPHQKFAMTLVEQTVCHACGATSEPLPFTQMVHYVPSSALCSQAKLMKEKNEPMPNFSELLKRAGGLGDLRDCPSSCGAVIQIRKTLMNRPEIVSVGLVWDSERPTIDHIMDVFKTIGMSLKLQDVFHSVVDSRWASTATHQLVGIVTYYGKHYSTFFFHTKLRVWIYFDDAAVREIGPKWEQVVEKCCKGHFQPLLLLYANPHGTPVNTSTAPRLVTVVPGHKKNINGQESCSLNLRHEKHSRMAQHQTEGNQRRALTPNPEVSSDMNTNIQPRRAVTPSGDLTWWDENLKEQDNNTTATKASSNKDNSVTQTLGSYVNEAYQKLHCILRNNDHSFVPNGNMTDSNSSWKSRLSARLSVPNCSFNPLASSKTSTSSDENGHLTSVGDILQSATKGNENAFHGPSNPTLPGLDSPEHSIDGTYISRQTVENILQLQKLQRQRSMNMKIGNPFAGQRNSSSSLESLDNVFTMRDKGLPSHLNLKFDIPDGANVARRRDSGNWSGDRNSASSSSTTSLDNPYFYVVGNKKFPAGVRNVGRPGEAPFLTDPGYDSFSLSSSDSYPSAINNSPGKLDSRLGQIPENVQTAFIPYDISQLQYCLKDLKNNEHFPFGFKDECDKLCAEADIFVAKSIERENVGDISMAALLSDTAAARARAAMDVPYTNSQALAMAKMKHSMCLIRSSNLHKKLKEAEAALRRKQKEVAADASRKESVTPTNNKSSLDSTHNFSKDGTENGSEEIAKNQKRSNSKHSEDQSSNDKNIEIYATLPKRSLKKKGALSSFVESRTGDESSEEKNSKEKQKTLEENKKCAPKKADVNCSLSDNDKSPKSPSNKKKSHSNKLVQSKDSDLSDYSSEWEQTKKNSLYRTYSGPTSNAKSDLSDLSSSSAQTFQEHPAKKQHRIRRKLMGGFMRRKNRSLPDLREGQDPSGETARSFDDCFFTQTPVSCRKRQENNVSFTHSEKTIPHHDGSNSVSGKYVNSKSSKNISSRAHTPPPYKPPPAIAHSNLSTSPKKSMQHFNQDIKKPDMQHHHPVSPPHQEISIKQRIPHHALLSRDPKGHRKISVPSSPHNHPEVSSGSAVWLKELQLKQEEINRKRKLQEERERWISECKSGIDGNKVGPVNKVEAVRSIGNTNQQISAVGKENHNTQSLPKSIQSNAKGNTPCSDTEQQKSVRDLTSKFEKISFPPGSSDSITEDKGNHFPSSAHPDIHLVHPIPDHKVLNVQHKELESSKLPTSVNHPYSSQSLEKSFKQPDCSTKSVIADSKDRSNCGVTVKTPYSTQTTSGSVYNPHLTDAQLTNVLRIGGNRSSFRNSNTSTENSDDNLSCYPREMYVTHEARRPDKPPDYETAIQRLELLRNDRNFSKFYANNCMNFEAILEQAKKRRGPKKSVTFSDKVVLVACAGDEDNDFIPNPLLERVYKQHLMQKPFSEALTCQNQDFNQNSKTPKDLPVPETSTTPETKLPENSKQHIQSPCHLCHKKTVESPKLYCPDCAYYMSRFQQK</sequence>
<dbReference type="InterPro" id="IPR028889">
    <property type="entry name" value="USP"/>
</dbReference>
<feature type="compositionally biased region" description="Polar residues" evidence="4">
    <location>
        <begin position="430"/>
        <end position="441"/>
    </location>
</feature>
<feature type="compositionally biased region" description="Polar residues" evidence="4">
    <location>
        <begin position="1137"/>
        <end position="1157"/>
    </location>
</feature>
<dbReference type="PANTHER" id="PTHR22975:SF9">
    <property type="entry name" value="ECHINUS SPLICE FORM 3"/>
    <property type="match status" value="1"/>
</dbReference>
<evidence type="ECO:0000313" key="7">
    <source>
        <dbReference type="Proteomes" id="UP000886998"/>
    </source>
</evidence>
<accession>A0A8X6WZ14</accession>
<dbReference type="InterPro" id="IPR001394">
    <property type="entry name" value="Peptidase_C19_UCH"/>
</dbReference>
<feature type="compositionally biased region" description="Basic and acidic residues" evidence="4">
    <location>
        <begin position="1335"/>
        <end position="1349"/>
    </location>
</feature>
<evidence type="ECO:0000259" key="5">
    <source>
        <dbReference type="PROSITE" id="PS50235"/>
    </source>
</evidence>
<protein>
    <submittedName>
        <fullName evidence="6">Inactive ubiquitin carboxyl-terminal hydrolase 54</fullName>
    </submittedName>
</protein>